<dbReference type="Gene3D" id="3.40.630.30">
    <property type="match status" value="1"/>
</dbReference>
<dbReference type="GO" id="GO:0005737">
    <property type="term" value="C:cytoplasm"/>
    <property type="evidence" value="ECO:0007669"/>
    <property type="project" value="TreeGrafter"/>
</dbReference>
<dbReference type="InterPro" id="IPR051908">
    <property type="entry name" value="Ribosomal_N-acetyltransferase"/>
</dbReference>
<dbReference type="GO" id="GO:0008999">
    <property type="term" value="F:protein-N-terminal-alanine acetyltransferase activity"/>
    <property type="evidence" value="ECO:0007669"/>
    <property type="project" value="TreeGrafter"/>
</dbReference>
<reference evidence="2 3" key="1">
    <citation type="journal article" date="2014" name="Genome Biol. Evol.">
        <title>The secreted proteins of Achlya hypogyna and Thraustotheca clavata identify the ancestral oomycete secretome and reveal gene acquisitions by horizontal gene transfer.</title>
        <authorList>
            <person name="Misner I."/>
            <person name="Blouin N."/>
            <person name="Leonard G."/>
            <person name="Richards T.A."/>
            <person name="Lane C.E."/>
        </authorList>
    </citation>
    <scope>NUCLEOTIDE SEQUENCE [LARGE SCALE GENOMIC DNA]</scope>
    <source>
        <strain evidence="2 3">ATCC 48635</strain>
    </source>
</reference>
<dbReference type="PROSITE" id="PS51186">
    <property type="entry name" value="GNAT"/>
    <property type="match status" value="1"/>
</dbReference>
<dbReference type="Pfam" id="PF13302">
    <property type="entry name" value="Acetyltransf_3"/>
    <property type="match status" value="1"/>
</dbReference>
<evidence type="ECO:0000313" key="2">
    <source>
        <dbReference type="EMBL" id="OQR83129.1"/>
    </source>
</evidence>
<feature type="domain" description="N-acetyltransferase" evidence="1">
    <location>
        <begin position="28"/>
        <end position="170"/>
    </location>
</feature>
<dbReference type="InterPro" id="IPR016181">
    <property type="entry name" value="Acyl_CoA_acyltransferase"/>
</dbReference>
<comment type="caution">
    <text evidence="2">The sequence shown here is derived from an EMBL/GenBank/DDBJ whole genome shotgun (WGS) entry which is preliminary data.</text>
</comment>
<evidence type="ECO:0000259" key="1">
    <source>
        <dbReference type="PROSITE" id="PS51186"/>
    </source>
</evidence>
<dbReference type="CDD" id="cd04301">
    <property type="entry name" value="NAT_SF"/>
    <property type="match status" value="1"/>
</dbReference>
<evidence type="ECO:0000313" key="3">
    <source>
        <dbReference type="Proteomes" id="UP000243579"/>
    </source>
</evidence>
<organism evidence="2 3">
    <name type="scientific">Achlya hypogyna</name>
    <name type="common">Oomycete</name>
    <name type="synonym">Protoachlya hypogyna</name>
    <dbReference type="NCBI Taxonomy" id="1202772"/>
    <lineage>
        <taxon>Eukaryota</taxon>
        <taxon>Sar</taxon>
        <taxon>Stramenopiles</taxon>
        <taxon>Oomycota</taxon>
        <taxon>Saprolegniomycetes</taxon>
        <taxon>Saprolegniales</taxon>
        <taxon>Achlyaceae</taxon>
        <taxon>Achlya</taxon>
    </lineage>
</organism>
<dbReference type="PANTHER" id="PTHR43441:SF11">
    <property type="entry name" value="RIBOSOMAL-PROTEIN-SERINE ACETYLTRANSFERASE"/>
    <property type="match status" value="1"/>
</dbReference>
<protein>
    <recommendedName>
        <fullName evidence="1">N-acetyltransferase domain-containing protein</fullName>
    </recommendedName>
</protein>
<gene>
    <name evidence="2" type="ORF">ACHHYP_15065</name>
</gene>
<dbReference type="AlphaFoldDB" id="A0A1V9YBQ9"/>
<name>A0A1V9YBQ9_ACHHY</name>
<dbReference type="OrthoDB" id="64477at2759"/>
<dbReference type="InterPro" id="IPR000182">
    <property type="entry name" value="GNAT_dom"/>
</dbReference>
<keyword evidence="3" id="KW-1185">Reference proteome</keyword>
<dbReference type="GO" id="GO:1990189">
    <property type="term" value="F:protein N-terminal-serine acetyltransferase activity"/>
    <property type="evidence" value="ECO:0007669"/>
    <property type="project" value="TreeGrafter"/>
</dbReference>
<accession>A0A1V9YBQ9</accession>
<proteinExistence type="predicted"/>
<dbReference type="Proteomes" id="UP000243579">
    <property type="component" value="Unassembled WGS sequence"/>
</dbReference>
<dbReference type="PANTHER" id="PTHR43441">
    <property type="entry name" value="RIBOSOMAL-PROTEIN-SERINE ACETYLTRANSFERASE"/>
    <property type="match status" value="1"/>
</dbReference>
<dbReference type="EMBL" id="JNBR01002305">
    <property type="protein sequence ID" value="OQR83129.1"/>
    <property type="molecule type" value="Genomic_DNA"/>
</dbReference>
<dbReference type="SUPFAM" id="SSF55729">
    <property type="entry name" value="Acyl-CoA N-acyltransferases (Nat)"/>
    <property type="match status" value="1"/>
</dbReference>
<sequence length="170" mass="19011">MVFIGLPTSARLTYSAPATQQDDAVYEIFCQEATMQYIPFLCRMPANAWAARRSSHRSMMADGTGAFFDVLKTATGSVVGTCGFRVIDLAKGEGEWGVILSETSQGHGFCREMHDACMAWAKLQGLHKATAATWTTNSRMNELLVRYGWKYDNTHTNELGVWNEYSYDIE</sequence>